<reference evidence="2 3" key="1">
    <citation type="journal article" date="2010" name="Proc. Natl. Acad. Sci. U.S.A.">
        <title>Insights into evolution of multicellular fungi from the assembled chromosomes of the mushroom Coprinopsis cinerea (Coprinus cinereus).</title>
        <authorList>
            <person name="Stajich J.E."/>
            <person name="Wilke S.K."/>
            <person name="Ahren D."/>
            <person name="Au C.H."/>
            <person name="Birren B.W."/>
            <person name="Borodovsky M."/>
            <person name="Burns C."/>
            <person name="Canback B."/>
            <person name="Casselton L.A."/>
            <person name="Cheng C.K."/>
            <person name="Deng J."/>
            <person name="Dietrich F.S."/>
            <person name="Fargo D.C."/>
            <person name="Farman M.L."/>
            <person name="Gathman A.C."/>
            <person name="Goldberg J."/>
            <person name="Guigo R."/>
            <person name="Hoegger P.J."/>
            <person name="Hooker J.B."/>
            <person name="Huggins A."/>
            <person name="James T.Y."/>
            <person name="Kamada T."/>
            <person name="Kilaru S."/>
            <person name="Kodira C."/>
            <person name="Kues U."/>
            <person name="Kupfer D."/>
            <person name="Kwan H.S."/>
            <person name="Lomsadze A."/>
            <person name="Li W."/>
            <person name="Lilly W.W."/>
            <person name="Ma L.J."/>
            <person name="Mackey A.J."/>
            <person name="Manning G."/>
            <person name="Martin F."/>
            <person name="Muraguchi H."/>
            <person name="Natvig D.O."/>
            <person name="Palmerini H."/>
            <person name="Ramesh M.A."/>
            <person name="Rehmeyer C.J."/>
            <person name="Roe B.A."/>
            <person name="Shenoy N."/>
            <person name="Stanke M."/>
            <person name="Ter-Hovhannisyan V."/>
            <person name="Tunlid A."/>
            <person name="Velagapudi R."/>
            <person name="Vision T.J."/>
            <person name="Zeng Q."/>
            <person name="Zolan M.E."/>
            <person name="Pukkila P.J."/>
        </authorList>
    </citation>
    <scope>NUCLEOTIDE SEQUENCE [LARGE SCALE GENOMIC DNA]</scope>
    <source>
        <strain evidence="3">Okayama-7 / 130 / ATCC MYA-4618 / FGSC 9003</strain>
    </source>
</reference>
<evidence type="ECO:0000256" key="1">
    <source>
        <dbReference type="SAM" id="MobiDB-lite"/>
    </source>
</evidence>
<feature type="region of interest" description="Disordered" evidence="1">
    <location>
        <begin position="287"/>
        <end position="317"/>
    </location>
</feature>
<feature type="compositionally biased region" description="Basic and acidic residues" evidence="1">
    <location>
        <begin position="175"/>
        <end position="184"/>
    </location>
</feature>
<evidence type="ECO:0000313" key="3">
    <source>
        <dbReference type="Proteomes" id="UP000001861"/>
    </source>
</evidence>
<feature type="compositionally biased region" description="Pro residues" evidence="1">
    <location>
        <begin position="153"/>
        <end position="171"/>
    </location>
</feature>
<feature type="compositionally biased region" description="Polar residues" evidence="1">
    <location>
        <begin position="197"/>
        <end position="210"/>
    </location>
</feature>
<sequence>MNNNGYPSPVSRTTSRGEGDSISETRERQPQDRADGRTSHRNGLQSAAASLDAAFARLEQVRASLLQLSGRLAESNPQLGSRGHLGPAHDAILLTGTLVDEPGEYVAPYDPAQVSVISEFQDSLRRAVQAQSSLTQFVEQTAAIRQGHQSGSWPPPPQVRLPHRPLPPDSQPPRYHREYSRDDGVTAIGRRVAARTSPGSRNSTNSNSPLNPRPVVPPIDVTTTVPPGRPARPESGRLDPLVEEALGAAQRASQTGDLNELRRLSQIQSQLASPANSPLHLQMRQEVIRDRSRRRPTRTEGRQTTTSTTRTSGSLPADQMSRLSLLSNMSLNNFSLTSTLPSGSHSSPQRPLLFDEPEAYTFSPVGTWPEDDVFIEDTPLGRSYIVRRRVDTGGVERVQSIQYDWNDLDSQYLAPMEGDTTENPITRRRMLNNFQERTLRVPPAPPSAMQTAVATPRRRGWARLDPDGNEIPSEEEEELERHRTEYRIRASTLQARAANLARTTPMQQSSMRGTVWDSVAQVTDADIPSRHSRSKRSSANDANGHGGPFVVNPLPMSLDDMVPTKKTDKDDQLVIIVSRHASFAGR</sequence>
<dbReference type="OrthoDB" id="2993698at2759"/>
<gene>
    <name evidence="2" type="ORF">CC1G_03763</name>
</gene>
<name>A8N256_COPC7</name>
<feature type="region of interest" description="Disordered" evidence="1">
    <location>
        <begin position="525"/>
        <end position="556"/>
    </location>
</feature>
<dbReference type="VEuPathDB" id="FungiDB:CC1G_03763"/>
<feature type="region of interest" description="Disordered" evidence="1">
    <location>
        <begin position="1"/>
        <end position="46"/>
    </location>
</feature>
<feature type="compositionally biased region" description="Polar residues" evidence="1">
    <location>
        <begin position="1"/>
        <end position="14"/>
    </location>
</feature>
<dbReference type="KEGG" id="cci:CC1G_03763"/>
<dbReference type="InParanoid" id="A8N256"/>
<dbReference type="AlphaFoldDB" id="A8N256"/>
<dbReference type="EMBL" id="AACS02000001">
    <property type="protein sequence ID" value="EAU92976.1"/>
    <property type="molecule type" value="Genomic_DNA"/>
</dbReference>
<dbReference type="RefSeq" id="XP_001828969.1">
    <property type="nucleotide sequence ID" value="XM_001828917.2"/>
</dbReference>
<proteinExistence type="predicted"/>
<comment type="caution">
    <text evidence="2">The sequence shown here is derived from an EMBL/GenBank/DDBJ whole genome shotgun (WGS) entry which is preliminary data.</text>
</comment>
<protein>
    <submittedName>
        <fullName evidence="2">Uncharacterized protein</fullName>
    </submittedName>
</protein>
<keyword evidence="3" id="KW-1185">Reference proteome</keyword>
<feature type="compositionally biased region" description="Low complexity" evidence="1">
    <location>
        <begin position="302"/>
        <end position="312"/>
    </location>
</feature>
<organism evidence="2 3">
    <name type="scientific">Coprinopsis cinerea (strain Okayama-7 / 130 / ATCC MYA-4618 / FGSC 9003)</name>
    <name type="common">Inky cap fungus</name>
    <name type="synonym">Hormographiella aspergillata</name>
    <dbReference type="NCBI Taxonomy" id="240176"/>
    <lineage>
        <taxon>Eukaryota</taxon>
        <taxon>Fungi</taxon>
        <taxon>Dikarya</taxon>
        <taxon>Basidiomycota</taxon>
        <taxon>Agaricomycotina</taxon>
        <taxon>Agaricomycetes</taxon>
        <taxon>Agaricomycetidae</taxon>
        <taxon>Agaricales</taxon>
        <taxon>Agaricineae</taxon>
        <taxon>Psathyrellaceae</taxon>
        <taxon>Coprinopsis</taxon>
    </lineage>
</organism>
<dbReference type="eggNOG" id="ENOG502R0WC">
    <property type="taxonomic scope" value="Eukaryota"/>
</dbReference>
<feature type="compositionally biased region" description="Basic and acidic residues" evidence="1">
    <location>
        <begin position="15"/>
        <end position="38"/>
    </location>
</feature>
<evidence type="ECO:0000313" key="2">
    <source>
        <dbReference type="EMBL" id="EAU92976.1"/>
    </source>
</evidence>
<dbReference type="Proteomes" id="UP000001861">
    <property type="component" value="Unassembled WGS sequence"/>
</dbReference>
<feature type="region of interest" description="Disordered" evidence="1">
    <location>
        <begin position="145"/>
        <end position="237"/>
    </location>
</feature>
<accession>A8N256</accession>
<feature type="region of interest" description="Disordered" evidence="1">
    <location>
        <begin position="461"/>
        <end position="480"/>
    </location>
</feature>
<dbReference type="OMA" id="HNITIDW"/>
<dbReference type="GeneID" id="6005395"/>